<proteinExistence type="predicted"/>
<comment type="caution">
    <text evidence="6">The sequence shown here is derived from an EMBL/GenBank/DDBJ whole genome shotgun (WGS) entry which is preliminary data.</text>
</comment>
<name>A0ABX1WW25_9BACT</name>
<dbReference type="PRINTS" id="PR00032">
    <property type="entry name" value="HTHARAC"/>
</dbReference>
<feature type="domain" description="HTH araC/xylS-type" evidence="5">
    <location>
        <begin position="228"/>
        <end position="332"/>
    </location>
</feature>
<gene>
    <name evidence="6" type="ORF">ELS83_10895</name>
</gene>
<evidence type="ECO:0000256" key="2">
    <source>
        <dbReference type="ARBA" id="ARBA00023125"/>
    </source>
</evidence>
<keyword evidence="4" id="KW-1133">Transmembrane helix</keyword>
<evidence type="ECO:0000256" key="4">
    <source>
        <dbReference type="SAM" id="Phobius"/>
    </source>
</evidence>
<dbReference type="Pfam" id="PF12833">
    <property type="entry name" value="HTH_18"/>
    <property type="match status" value="1"/>
</dbReference>
<keyword evidence="1" id="KW-0805">Transcription regulation</keyword>
<sequence>MICLYLLNIYSVKYDLWKSVPNIFLFITVVALTFGPLLYFYVTSLLGRKISRKQLLFHSIPIVLTFLIILPFAFRDNSEKWLYFTDKFINLPINLAIGTFLQYLSAPIYFIWIISILRQHKTIIKQTHSSIDKISLNWMRKLLYGVASVWIVDCLFVLSINFTQFEIYYGISIIIKYTFIFLMILLGFYGINQGYIFSSNHKSDHKNQKENNDAKKRIPDETIEEYTEALLQFMQNEKIYLNSEIRIQDLAIGVNMPVHILSHVINSNLNQNFYDFINSYRIDEVKKRLHDKDYANYTIVAIANDCGFNSKATFNRLFKQYTGVTPSQYKKASP</sequence>
<dbReference type="InterPro" id="IPR018060">
    <property type="entry name" value="HTH_AraC"/>
</dbReference>
<keyword evidence="7" id="KW-1185">Reference proteome</keyword>
<dbReference type="InterPro" id="IPR009057">
    <property type="entry name" value="Homeodomain-like_sf"/>
</dbReference>
<evidence type="ECO:0000256" key="1">
    <source>
        <dbReference type="ARBA" id="ARBA00023015"/>
    </source>
</evidence>
<reference evidence="6 7" key="1">
    <citation type="submission" date="2018-12" db="EMBL/GenBank/DDBJ databases">
        <title>Marinifilum JC070 sp. nov., a marine bacterium isolated from Yongle Blue Hole in the South China Sea.</title>
        <authorList>
            <person name="Fu T."/>
        </authorList>
    </citation>
    <scope>NUCLEOTIDE SEQUENCE [LARGE SCALE GENOMIC DNA]</scope>
    <source>
        <strain evidence="6 7">JC070</strain>
    </source>
</reference>
<dbReference type="Gene3D" id="1.10.10.60">
    <property type="entry name" value="Homeodomain-like"/>
    <property type="match status" value="2"/>
</dbReference>
<keyword evidence="3" id="KW-0804">Transcription</keyword>
<feature type="transmembrane region" description="Helical" evidence="4">
    <location>
        <begin position="167"/>
        <end position="191"/>
    </location>
</feature>
<keyword evidence="2" id="KW-0238">DNA-binding</keyword>
<dbReference type="SMART" id="SM00342">
    <property type="entry name" value="HTH_ARAC"/>
    <property type="match status" value="1"/>
</dbReference>
<feature type="transmembrane region" description="Helical" evidence="4">
    <location>
        <begin position="142"/>
        <end position="161"/>
    </location>
</feature>
<keyword evidence="4" id="KW-0812">Transmembrane</keyword>
<evidence type="ECO:0000313" key="6">
    <source>
        <dbReference type="EMBL" id="NOU60329.1"/>
    </source>
</evidence>
<feature type="transmembrane region" description="Helical" evidence="4">
    <location>
        <begin position="94"/>
        <end position="117"/>
    </location>
</feature>
<dbReference type="PROSITE" id="PS00041">
    <property type="entry name" value="HTH_ARAC_FAMILY_1"/>
    <property type="match status" value="1"/>
</dbReference>
<accession>A0ABX1WW25</accession>
<organism evidence="6 7">
    <name type="scientific">Marinifilum caeruleilacunae</name>
    <dbReference type="NCBI Taxonomy" id="2499076"/>
    <lineage>
        <taxon>Bacteria</taxon>
        <taxon>Pseudomonadati</taxon>
        <taxon>Bacteroidota</taxon>
        <taxon>Bacteroidia</taxon>
        <taxon>Marinilabiliales</taxon>
        <taxon>Marinifilaceae</taxon>
    </lineage>
</organism>
<dbReference type="InterPro" id="IPR020449">
    <property type="entry name" value="Tscrpt_reg_AraC-type_HTH"/>
</dbReference>
<evidence type="ECO:0000256" key="3">
    <source>
        <dbReference type="ARBA" id="ARBA00023163"/>
    </source>
</evidence>
<protein>
    <submittedName>
        <fullName evidence="6">AraC family transcriptional regulator</fullName>
    </submittedName>
</protein>
<dbReference type="EMBL" id="RZNH01000016">
    <property type="protein sequence ID" value="NOU60329.1"/>
    <property type="molecule type" value="Genomic_DNA"/>
</dbReference>
<dbReference type="InterPro" id="IPR018062">
    <property type="entry name" value="HTH_AraC-typ_CS"/>
</dbReference>
<evidence type="ECO:0000313" key="7">
    <source>
        <dbReference type="Proteomes" id="UP000732105"/>
    </source>
</evidence>
<evidence type="ECO:0000259" key="5">
    <source>
        <dbReference type="PROSITE" id="PS01124"/>
    </source>
</evidence>
<dbReference type="RefSeq" id="WP_171595615.1">
    <property type="nucleotide sequence ID" value="NZ_RZNH01000016.1"/>
</dbReference>
<dbReference type="PANTHER" id="PTHR43280">
    <property type="entry name" value="ARAC-FAMILY TRANSCRIPTIONAL REGULATOR"/>
    <property type="match status" value="1"/>
</dbReference>
<feature type="transmembrane region" description="Helical" evidence="4">
    <location>
        <begin position="23"/>
        <end position="43"/>
    </location>
</feature>
<dbReference type="PANTHER" id="PTHR43280:SF29">
    <property type="entry name" value="ARAC-FAMILY TRANSCRIPTIONAL REGULATOR"/>
    <property type="match status" value="1"/>
</dbReference>
<keyword evidence="4" id="KW-0472">Membrane</keyword>
<dbReference type="Proteomes" id="UP000732105">
    <property type="component" value="Unassembled WGS sequence"/>
</dbReference>
<feature type="transmembrane region" description="Helical" evidence="4">
    <location>
        <begin position="55"/>
        <end position="74"/>
    </location>
</feature>
<dbReference type="PROSITE" id="PS01124">
    <property type="entry name" value="HTH_ARAC_FAMILY_2"/>
    <property type="match status" value="1"/>
</dbReference>
<dbReference type="SUPFAM" id="SSF46689">
    <property type="entry name" value="Homeodomain-like"/>
    <property type="match status" value="1"/>
</dbReference>